<evidence type="ECO:0000313" key="2">
    <source>
        <dbReference type="Proteomes" id="UP000298030"/>
    </source>
</evidence>
<name>A0A4Y7T4Q9_COPMI</name>
<sequence>MPSLVCIPIQNKGDRPQDVARWREAEELTGVFGGSAGAFWPEVCERSVETFSQYRGPSLEDIRHAAALERGLEDVYWVGRYTRGGGLGVFRPLQVNCRRLGAITCPEFGLDASWQWLLNRSSLLLLSHLHQLLNNDDPPTHEARWSVALTKSAQARGLQVSAGGVTRGALRGCPRTYSTPAPGECSSLPVFSFPPSFPYTLLRPLIITRFSGLPTSPEPVKAYQLGDLFPE</sequence>
<gene>
    <name evidence="1" type="ORF">FA13DRAFT_1711833</name>
</gene>
<proteinExistence type="predicted"/>
<evidence type="ECO:0000313" key="1">
    <source>
        <dbReference type="EMBL" id="TEB28549.1"/>
    </source>
</evidence>
<dbReference type="Proteomes" id="UP000298030">
    <property type="component" value="Unassembled WGS sequence"/>
</dbReference>
<accession>A0A4Y7T4Q9</accession>
<organism evidence="1 2">
    <name type="scientific">Coprinellus micaceus</name>
    <name type="common">Glistening ink-cap mushroom</name>
    <name type="synonym">Coprinus micaceus</name>
    <dbReference type="NCBI Taxonomy" id="71717"/>
    <lineage>
        <taxon>Eukaryota</taxon>
        <taxon>Fungi</taxon>
        <taxon>Dikarya</taxon>
        <taxon>Basidiomycota</taxon>
        <taxon>Agaricomycotina</taxon>
        <taxon>Agaricomycetes</taxon>
        <taxon>Agaricomycetidae</taxon>
        <taxon>Agaricales</taxon>
        <taxon>Agaricineae</taxon>
        <taxon>Psathyrellaceae</taxon>
        <taxon>Coprinellus</taxon>
    </lineage>
</organism>
<reference evidence="1 2" key="1">
    <citation type="journal article" date="2019" name="Nat. Ecol. Evol.">
        <title>Megaphylogeny resolves global patterns of mushroom evolution.</title>
        <authorList>
            <person name="Varga T."/>
            <person name="Krizsan K."/>
            <person name="Foldi C."/>
            <person name="Dima B."/>
            <person name="Sanchez-Garcia M."/>
            <person name="Sanchez-Ramirez S."/>
            <person name="Szollosi G.J."/>
            <person name="Szarkandi J.G."/>
            <person name="Papp V."/>
            <person name="Albert L."/>
            <person name="Andreopoulos W."/>
            <person name="Angelini C."/>
            <person name="Antonin V."/>
            <person name="Barry K.W."/>
            <person name="Bougher N.L."/>
            <person name="Buchanan P."/>
            <person name="Buyck B."/>
            <person name="Bense V."/>
            <person name="Catcheside P."/>
            <person name="Chovatia M."/>
            <person name="Cooper J."/>
            <person name="Damon W."/>
            <person name="Desjardin D."/>
            <person name="Finy P."/>
            <person name="Geml J."/>
            <person name="Haridas S."/>
            <person name="Hughes K."/>
            <person name="Justo A."/>
            <person name="Karasinski D."/>
            <person name="Kautmanova I."/>
            <person name="Kiss B."/>
            <person name="Kocsube S."/>
            <person name="Kotiranta H."/>
            <person name="LaButti K.M."/>
            <person name="Lechner B.E."/>
            <person name="Liimatainen K."/>
            <person name="Lipzen A."/>
            <person name="Lukacs Z."/>
            <person name="Mihaltcheva S."/>
            <person name="Morgado L.N."/>
            <person name="Niskanen T."/>
            <person name="Noordeloos M.E."/>
            <person name="Ohm R.A."/>
            <person name="Ortiz-Santana B."/>
            <person name="Ovrebo C."/>
            <person name="Racz N."/>
            <person name="Riley R."/>
            <person name="Savchenko A."/>
            <person name="Shiryaev A."/>
            <person name="Soop K."/>
            <person name="Spirin V."/>
            <person name="Szebenyi C."/>
            <person name="Tomsovsky M."/>
            <person name="Tulloss R.E."/>
            <person name="Uehling J."/>
            <person name="Grigoriev I.V."/>
            <person name="Vagvolgyi C."/>
            <person name="Papp T."/>
            <person name="Martin F.M."/>
            <person name="Miettinen O."/>
            <person name="Hibbett D.S."/>
            <person name="Nagy L.G."/>
        </authorList>
    </citation>
    <scope>NUCLEOTIDE SEQUENCE [LARGE SCALE GENOMIC DNA]</scope>
    <source>
        <strain evidence="1 2">FP101781</strain>
    </source>
</reference>
<keyword evidence="2" id="KW-1185">Reference proteome</keyword>
<protein>
    <submittedName>
        <fullName evidence="1">Uncharacterized protein</fullName>
    </submittedName>
</protein>
<dbReference type="EMBL" id="QPFP01000032">
    <property type="protein sequence ID" value="TEB28549.1"/>
    <property type="molecule type" value="Genomic_DNA"/>
</dbReference>
<dbReference type="AlphaFoldDB" id="A0A4Y7T4Q9"/>
<comment type="caution">
    <text evidence="1">The sequence shown here is derived from an EMBL/GenBank/DDBJ whole genome shotgun (WGS) entry which is preliminary data.</text>
</comment>